<evidence type="ECO:0000313" key="7">
    <source>
        <dbReference type="Proteomes" id="UP000008066"/>
    </source>
</evidence>
<name>G0S044_CHATD</name>
<feature type="domain" description="Tag1-like fifth Ig-like" evidence="5">
    <location>
        <begin position="720"/>
        <end position="830"/>
    </location>
</feature>
<dbReference type="InterPro" id="IPR059065">
    <property type="entry name" value="Ig_Tag1-like_4th"/>
</dbReference>
<feature type="transmembrane region" description="Helical" evidence="2">
    <location>
        <begin position="77"/>
        <end position="100"/>
    </location>
</feature>
<dbReference type="Proteomes" id="UP000008066">
    <property type="component" value="Unassembled WGS sequence"/>
</dbReference>
<dbReference type="Pfam" id="PF26150">
    <property type="entry name" value="LEA-2_4"/>
    <property type="match status" value="1"/>
</dbReference>
<evidence type="ECO:0008006" key="8">
    <source>
        <dbReference type="Google" id="ProtNLM"/>
    </source>
</evidence>
<dbReference type="Gene3D" id="2.60.40.1820">
    <property type="match status" value="1"/>
</dbReference>
<dbReference type="RefSeq" id="XP_006691396.1">
    <property type="nucleotide sequence ID" value="XM_006691333.1"/>
</dbReference>
<dbReference type="InterPro" id="IPR046368">
    <property type="entry name" value="Tag1"/>
</dbReference>
<dbReference type="HOGENOM" id="CLU_006918_0_0_1"/>
<evidence type="ECO:0000259" key="4">
    <source>
        <dbReference type="Pfam" id="PF26150"/>
    </source>
</evidence>
<dbReference type="Pfam" id="PF22786">
    <property type="entry name" value="Tag1_C"/>
    <property type="match status" value="1"/>
</dbReference>
<dbReference type="KEGG" id="cthr:CTHT_0008690"/>
<evidence type="ECO:0000313" key="6">
    <source>
        <dbReference type="EMBL" id="EGS23205.1"/>
    </source>
</evidence>
<keyword evidence="2" id="KW-0812">Transmembrane</keyword>
<proteinExistence type="predicted"/>
<keyword evidence="7" id="KW-1185">Reference proteome</keyword>
<dbReference type="PANTHER" id="PTHR35895:SF3">
    <property type="entry name" value="PRE-RRNA PROCESSING PROTEIN"/>
    <property type="match status" value="1"/>
</dbReference>
<gene>
    <name evidence="6" type="ORF">CTHT_0008690</name>
</gene>
<dbReference type="Pfam" id="PF26153">
    <property type="entry name" value="LEA-2L_5"/>
    <property type="match status" value="1"/>
</dbReference>
<keyword evidence="2" id="KW-0472">Membrane</keyword>
<feature type="region of interest" description="Disordered" evidence="1">
    <location>
        <begin position="1"/>
        <end position="69"/>
    </location>
</feature>
<evidence type="ECO:0000259" key="5">
    <source>
        <dbReference type="Pfam" id="PF26153"/>
    </source>
</evidence>
<reference evidence="6 7" key="1">
    <citation type="journal article" date="2011" name="Cell">
        <title>Insight into structure and assembly of the nuclear pore complex by utilizing the genome of a eukaryotic thermophile.</title>
        <authorList>
            <person name="Amlacher S."/>
            <person name="Sarges P."/>
            <person name="Flemming D."/>
            <person name="van Noort V."/>
            <person name="Kunze R."/>
            <person name="Devos D.P."/>
            <person name="Arumugam M."/>
            <person name="Bork P."/>
            <person name="Hurt E."/>
        </authorList>
    </citation>
    <scope>NUCLEOTIDE SEQUENCE [LARGE SCALE GENOMIC DNA]</scope>
    <source>
        <strain evidence="7">DSM 1495 / CBS 144.50 / IMI 039719</strain>
    </source>
</reference>
<dbReference type="Pfam" id="PF26174">
    <property type="entry name" value="LEA-2_1"/>
    <property type="match status" value="1"/>
</dbReference>
<evidence type="ECO:0000256" key="1">
    <source>
        <dbReference type="SAM" id="MobiDB-lite"/>
    </source>
</evidence>
<dbReference type="InterPro" id="IPR059066">
    <property type="entry name" value="Ig_Tag1-like_5th"/>
</dbReference>
<dbReference type="InterPro" id="IPR055011">
    <property type="entry name" value="Tag1_C"/>
</dbReference>
<dbReference type="OMA" id="HYNITKL"/>
<dbReference type="EMBL" id="GL988037">
    <property type="protein sequence ID" value="EGS23205.1"/>
    <property type="molecule type" value="Genomic_DNA"/>
</dbReference>
<evidence type="ECO:0000259" key="3">
    <source>
        <dbReference type="Pfam" id="PF22786"/>
    </source>
</evidence>
<protein>
    <recommendedName>
        <fullName evidence="8">Pre-rRNA processing protein</fullName>
    </recommendedName>
</protein>
<feature type="compositionally biased region" description="Low complexity" evidence="1">
    <location>
        <begin position="27"/>
        <end position="38"/>
    </location>
</feature>
<feature type="domain" description="Tag1-like fourth Ig-like" evidence="4">
    <location>
        <begin position="575"/>
        <end position="688"/>
    </location>
</feature>
<dbReference type="PANTHER" id="PTHR35895">
    <property type="entry name" value="CHROMOSOME 16, WHOLE GENOME SHOTGUN SEQUENCE"/>
    <property type="match status" value="1"/>
</dbReference>
<sequence length="842" mass="90486">MSDASERSPLLSNHRAERDETQQVIESTPLLSTAATTLRYDGQTDGDASHDADPTSMTGRSSGPVSSKASKSKRIRWPSVIAVIVLSLFAVAVVVLGFVVPSAVEEYAKQAAVLEPTDLSLVSITAEGVRVRIQANFRLDAQRVPDGRVRSIGKTVGWLIGEIKTGPTRINVYLPQKNDMLLGTAAVPPLSVSITAGQNNAIDIVADLIPGEAESIRTIANEWLQGRLKTVQLRGQADVQLTAGSKLPHMPKYNITSLNVRDDPLPGHEGKTIAVEVSILTFNEYPISLDVPELAFEVLVPGCTAAAPSILVAAATTNAIAVRAHSDVIVDVRGSLVQLPDSLTRPCPDSDSSPLDMLFEKYLGGKPATVFVRGQKQPVAEVPGWIIELLSSITVPVALPGRPLDNLLREFSLSDVSFDMPDPAADPEDPRSKPRVSGTIVATAELPAELDLTLNVTGVRANSDVFYRGRKLGELKLKKWQKATSTQLPKKTGQHAALLKIQARINNAPVDVTNPNVLTDIIQSILFGKDVILGIKALVDAKVQTVLGDLMIKAIPAEGKFPIKPPEGGFLHSAVPEVSIMKVTNTTSTTLSFDALVNVTNPTLYSAHIPFISVHIESNGTTIGEVHAKKLNIRQGRNTNLVVSATWNPEMGGKEGLQRGRDVISQYLSGFNTSFIVRTHRGTIPTLPLLGEALAQLNITLPAPRFACSDGAGSDKNNPEGPCFIRDATFHLLSSTATFTLVSPLRDTTIFIDNVDATALYNHSEPLGRIRYYLPFAAPPGASTTPKLPVEWSFDSIGYGKLRDALGGRMKVDAKADVGVRIGQWTERVWYIGKGIGASVRL</sequence>
<evidence type="ECO:0000256" key="2">
    <source>
        <dbReference type="SAM" id="Phobius"/>
    </source>
</evidence>
<keyword evidence="2" id="KW-1133">Transmembrane helix</keyword>
<dbReference type="OrthoDB" id="5596576at2759"/>
<dbReference type="AlphaFoldDB" id="G0S044"/>
<organism evidence="7">
    <name type="scientific">Chaetomium thermophilum (strain DSM 1495 / CBS 144.50 / IMI 039719)</name>
    <name type="common">Thermochaetoides thermophila</name>
    <dbReference type="NCBI Taxonomy" id="759272"/>
    <lineage>
        <taxon>Eukaryota</taxon>
        <taxon>Fungi</taxon>
        <taxon>Dikarya</taxon>
        <taxon>Ascomycota</taxon>
        <taxon>Pezizomycotina</taxon>
        <taxon>Sordariomycetes</taxon>
        <taxon>Sordariomycetidae</taxon>
        <taxon>Sordariales</taxon>
        <taxon>Chaetomiaceae</taxon>
        <taxon>Thermochaetoides</taxon>
    </lineage>
</organism>
<dbReference type="GeneID" id="18254907"/>
<dbReference type="eggNOG" id="ENOG502QZVV">
    <property type="taxonomic scope" value="Eukaryota"/>
</dbReference>
<feature type="domain" description="Tag1 C-terminal" evidence="3">
    <location>
        <begin position="452"/>
        <end position="564"/>
    </location>
</feature>
<dbReference type="GO" id="GO:0000329">
    <property type="term" value="C:fungal-type vacuole membrane"/>
    <property type="evidence" value="ECO:0007669"/>
    <property type="project" value="InterPro"/>
</dbReference>
<accession>G0S044</accession>